<dbReference type="PANTHER" id="PTHR43861:SF1">
    <property type="entry name" value="TRANS-ACONITATE 2-METHYLTRANSFERASE"/>
    <property type="match status" value="1"/>
</dbReference>
<keyword evidence="3" id="KW-1185">Reference proteome</keyword>
<dbReference type="GO" id="GO:0008168">
    <property type="term" value="F:methyltransferase activity"/>
    <property type="evidence" value="ECO:0007669"/>
    <property type="project" value="UniProtKB-KW"/>
</dbReference>
<evidence type="ECO:0000313" key="2">
    <source>
        <dbReference type="EMBL" id="NMH89119.1"/>
    </source>
</evidence>
<reference evidence="2 3" key="1">
    <citation type="submission" date="2020-04" db="EMBL/GenBank/DDBJ databases">
        <title>A Flavivirga sp. nov.</title>
        <authorList>
            <person name="Sun X."/>
        </authorList>
    </citation>
    <scope>NUCLEOTIDE SEQUENCE [LARGE SCALE GENOMIC DNA]</scope>
    <source>
        <strain evidence="2 3">Y03</strain>
    </source>
</reference>
<proteinExistence type="predicted"/>
<evidence type="ECO:0000313" key="3">
    <source>
        <dbReference type="Proteomes" id="UP000746690"/>
    </source>
</evidence>
<dbReference type="SUPFAM" id="SSF53335">
    <property type="entry name" value="S-adenosyl-L-methionine-dependent methyltransferases"/>
    <property type="match status" value="1"/>
</dbReference>
<dbReference type="EMBL" id="JABBHF010000010">
    <property type="protein sequence ID" value="NMH89119.1"/>
    <property type="molecule type" value="Genomic_DNA"/>
</dbReference>
<comment type="caution">
    <text evidence="2">The sequence shown here is derived from an EMBL/GenBank/DDBJ whole genome shotgun (WGS) entry which is preliminary data.</text>
</comment>
<name>A0ABX1S3V4_9FLAO</name>
<keyword evidence="2" id="KW-0808">Transferase</keyword>
<dbReference type="RefSeq" id="WP_169675794.1">
    <property type="nucleotide sequence ID" value="NZ_JABBHF010000010.1"/>
</dbReference>
<dbReference type="InterPro" id="IPR025714">
    <property type="entry name" value="Methyltranfer_dom"/>
</dbReference>
<dbReference type="InterPro" id="IPR029063">
    <property type="entry name" value="SAM-dependent_MTases_sf"/>
</dbReference>
<sequence length="212" mass="24089">MSKSKKFWDSASKNYDKTEERFEYIHHKSRENAKKHLESSNVVLDYGCGTGTTACEIANNVKEIYAIDISPKMIEISKGKATEKNIENVTFVEGDIFDEKLKKESFDRILAFNMLHTIPNPEKTAQRINELLKPDGLFISITPCLGDKMSFLIGLQIRLVQIMCKIGIIPVPIRRVKSSELDDLIVNGNFQTVDTEKIYKGVSSYFMAAKKE</sequence>
<dbReference type="Gene3D" id="3.40.50.150">
    <property type="entry name" value="Vaccinia Virus protein VP39"/>
    <property type="match status" value="1"/>
</dbReference>
<dbReference type="Pfam" id="PF13847">
    <property type="entry name" value="Methyltransf_31"/>
    <property type="match status" value="1"/>
</dbReference>
<evidence type="ECO:0000259" key="1">
    <source>
        <dbReference type="Pfam" id="PF13847"/>
    </source>
</evidence>
<keyword evidence="2" id="KW-0489">Methyltransferase</keyword>
<feature type="domain" description="Methyltransferase" evidence="1">
    <location>
        <begin position="38"/>
        <end position="144"/>
    </location>
</feature>
<protein>
    <submittedName>
        <fullName evidence="2">Class I SAM-dependent methyltransferase</fullName>
    </submittedName>
</protein>
<accession>A0ABX1S3V4</accession>
<gene>
    <name evidence="2" type="ORF">HHX25_16530</name>
</gene>
<organism evidence="2 3">
    <name type="scientific">Flavivirga algicola</name>
    <dbReference type="NCBI Taxonomy" id="2729136"/>
    <lineage>
        <taxon>Bacteria</taxon>
        <taxon>Pseudomonadati</taxon>
        <taxon>Bacteroidota</taxon>
        <taxon>Flavobacteriia</taxon>
        <taxon>Flavobacteriales</taxon>
        <taxon>Flavobacteriaceae</taxon>
        <taxon>Flavivirga</taxon>
    </lineage>
</organism>
<dbReference type="PANTHER" id="PTHR43861">
    <property type="entry name" value="TRANS-ACONITATE 2-METHYLTRANSFERASE-RELATED"/>
    <property type="match status" value="1"/>
</dbReference>
<dbReference type="CDD" id="cd02440">
    <property type="entry name" value="AdoMet_MTases"/>
    <property type="match status" value="1"/>
</dbReference>
<dbReference type="GO" id="GO:0032259">
    <property type="term" value="P:methylation"/>
    <property type="evidence" value="ECO:0007669"/>
    <property type="project" value="UniProtKB-KW"/>
</dbReference>
<dbReference type="Proteomes" id="UP000746690">
    <property type="component" value="Unassembled WGS sequence"/>
</dbReference>